<feature type="non-terminal residue" evidence="2">
    <location>
        <position position="1"/>
    </location>
</feature>
<name>A0A4Y7PFB4_9AGAM</name>
<proteinExistence type="predicted"/>
<dbReference type="GO" id="GO:0003676">
    <property type="term" value="F:nucleic acid binding"/>
    <property type="evidence" value="ECO:0007669"/>
    <property type="project" value="InterPro"/>
</dbReference>
<accession>A0A4Y7PFB4</accession>
<feature type="domain" description="Tc1-like transposase DDE" evidence="1">
    <location>
        <begin position="3"/>
        <end position="68"/>
    </location>
</feature>
<dbReference type="EMBL" id="ML170389">
    <property type="protein sequence ID" value="TDL14114.1"/>
    <property type="molecule type" value="Genomic_DNA"/>
</dbReference>
<keyword evidence="3" id="KW-1185">Reference proteome</keyword>
<evidence type="ECO:0000313" key="3">
    <source>
        <dbReference type="Proteomes" id="UP000294933"/>
    </source>
</evidence>
<dbReference type="InterPro" id="IPR036397">
    <property type="entry name" value="RNaseH_sf"/>
</dbReference>
<dbReference type="Gene3D" id="3.30.420.10">
    <property type="entry name" value="Ribonuclease H-like superfamily/Ribonuclease H"/>
    <property type="match status" value="1"/>
</dbReference>
<dbReference type="Proteomes" id="UP000294933">
    <property type="component" value="Unassembled WGS sequence"/>
</dbReference>
<dbReference type="AlphaFoldDB" id="A0A4Y7PFB4"/>
<dbReference type="Pfam" id="PF13358">
    <property type="entry name" value="DDE_3"/>
    <property type="match status" value="1"/>
</dbReference>
<dbReference type="PANTHER" id="PTHR46564">
    <property type="entry name" value="TRANSPOSASE"/>
    <property type="match status" value="1"/>
</dbReference>
<dbReference type="STRING" id="50990.A0A4Y7PFB4"/>
<reference evidence="2 3" key="1">
    <citation type="submission" date="2018-06" db="EMBL/GenBank/DDBJ databases">
        <title>A transcriptomic atlas of mushroom development highlights an independent origin of complex multicellularity.</title>
        <authorList>
            <consortium name="DOE Joint Genome Institute"/>
            <person name="Krizsan K."/>
            <person name="Almasi E."/>
            <person name="Merenyi Z."/>
            <person name="Sahu N."/>
            <person name="Viragh M."/>
            <person name="Koszo T."/>
            <person name="Mondo S."/>
            <person name="Kiss B."/>
            <person name="Balint B."/>
            <person name="Kues U."/>
            <person name="Barry K."/>
            <person name="Hegedus J.C."/>
            <person name="Henrissat B."/>
            <person name="Johnson J."/>
            <person name="Lipzen A."/>
            <person name="Ohm R."/>
            <person name="Nagy I."/>
            <person name="Pangilinan J."/>
            <person name="Yan J."/>
            <person name="Xiong Y."/>
            <person name="Grigoriev I.V."/>
            <person name="Hibbett D.S."/>
            <person name="Nagy L.G."/>
        </authorList>
    </citation>
    <scope>NUCLEOTIDE SEQUENCE [LARGE SCALE GENOMIC DNA]</scope>
    <source>
        <strain evidence="2 3">SZMC22713</strain>
    </source>
</reference>
<dbReference type="OrthoDB" id="2142724at2759"/>
<dbReference type="PANTHER" id="PTHR46564:SF1">
    <property type="entry name" value="TRANSPOSASE"/>
    <property type="match status" value="1"/>
</dbReference>
<evidence type="ECO:0000259" key="1">
    <source>
        <dbReference type="Pfam" id="PF13358"/>
    </source>
</evidence>
<sequence length="72" mass="8177">KYSILPALTLDGVVALDIFEGAVNRERFVHFLEMQLAPILNPYPLDRSVVVMDNCAIHHDEEIRRIVVDECG</sequence>
<dbReference type="InterPro" id="IPR038717">
    <property type="entry name" value="Tc1-like_DDE_dom"/>
</dbReference>
<protein>
    <recommendedName>
        <fullName evidence="1">Tc1-like transposase DDE domain-containing protein</fullName>
    </recommendedName>
</protein>
<feature type="non-terminal residue" evidence="2">
    <location>
        <position position="72"/>
    </location>
</feature>
<gene>
    <name evidence="2" type="ORF">BD410DRAFT_690978</name>
</gene>
<dbReference type="VEuPathDB" id="FungiDB:BD410DRAFT_690978"/>
<organism evidence="2 3">
    <name type="scientific">Rickenella mellea</name>
    <dbReference type="NCBI Taxonomy" id="50990"/>
    <lineage>
        <taxon>Eukaryota</taxon>
        <taxon>Fungi</taxon>
        <taxon>Dikarya</taxon>
        <taxon>Basidiomycota</taxon>
        <taxon>Agaricomycotina</taxon>
        <taxon>Agaricomycetes</taxon>
        <taxon>Hymenochaetales</taxon>
        <taxon>Rickenellaceae</taxon>
        <taxon>Rickenella</taxon>
    </lineage>
</organism>
<evidence type="ECO:0000313" key="2">
    <source>
        <dbReference type="EMBL" id="TDL14114.1"/>
    </source>
</evidence>